<evidence type="ECO:0000313" key="15">
    <source>
        <dbReference type="Proteomes" id="UP000663832"/>
    </source>
</evidence>
<keyword evidence="2 11" id="KW-0813">Transport</keyword>
<accession>A0A815L7N7</accession>
<evidence type="ECO:0000256" key="10">
    <source>
        <dbReference type="ARBA" id="ARBA00023303"/>
    </source>
</evidence>
<keyword evidence="4 11" id="KW-0812">Transmembrane</keyword>
<keyword evidence="15" id="KW-1185">Reference proteome</keyword>
<name>A0A815L7N7_9BILA</name>
<evidence type="ECO:0000256" key="2">
    <source>
        <dbReference type="ARBA" id="ARBA00022448"/>
    </source>
</evidence>
<protein>
    <submittedName>
        <fullName evidence="14">Uncharacterized protein</fullName>
    </submittedName>
</protein>
<dbReference type="EMBL" id="CAJNOI010000410">
    <property type="protein sequence ID" value="CAF1271368.1"/>
    <property type="molecule type" value="Genomic_DNA"/>
</dbReference>
<organism evidence="14 15">
    <name type="scientific">Adineta steineri</name>
    <dbReference type="NCBI Taxonomy" id="433720"/>
    <lineage>
        <taxon>Eukaryota</taxon>
        <taxon>Metazoa</taxon>
        <taxon>Spiralia</taxon>
        <taxon>Gnathifera</taxon>
        <taxon>Rotifera</taxon>
        <taxon>Eurotatoria</taxon>
        <taxon>Bdelloidea</taxon>
        <taxon>Adinetida</taxon>
        <taxon>Adinetidae</taxon>
        <taxon>Adineta</taxon>
    </lineage>
</organism>
<dbReference type="EMBL" id="CAJNOM010000377">
    <property type="protein sequence ID" value="CAF1403311.1"/>
    <property type="molecule type" value="Genomic_DNA"/>
</dbReference>
<dbReference type="GO" id="GO:0015280">
    <property type="term" value="F:ligand-gated sodium channel activity"/>
    <property type="evidence" value="ECO:0007669"/>
    <property type="project" value="TreeGrafter"/>
</dbReference>
<dbReference type="PRINTS" id="PR01078">
    <property type="entry name" value="AMINACHANNEL"/>
</dbReference>
<evidence type="ECO:0000256" key="8">
    <source>
        <dbReference type="ARBA" id="ARBA00023136"/>
    </source>
</evidence>
<comment type="caution">
    <text evidence="14">The sequence shown here is derived from an EMBL/GenBank/DDBJ whole genome shotgun (WGS) entry which is preliminary data.</text>
</comment>
<dbReference type="AlphaFoldDB" id="A0A815L7N7"/>
<reference evidence="14" key="1">
    <citation type="submission" date="2021-02" db="EMBL/GenBank/DDBJ databases">
        <authorList>
            <person name="Nowell W R."/>
        </authorList>
    </citation>
    <scope>NUCLEOTIDE SEQUENCE</scope>
</reference>
<gene>
    <name evidence="13" type="ORF">BJG266_LOCUS30683</name>
    <name evidence="14" type="ORF">QVE165_LOCUS36924</name>
</gene>
<evidence type="ECO:0000256" key="11">
    <source>
        <dbReference type="RuleBase" id="RU000679"/>
    </source>
</evidence>
<dbReference type="Gene3D" id="2.60.470.10">
    <property type="entry name" value="Acid-sensing ion channels like domains"/>
    <property type="match status" value="1"/>
</dbReference>
<dbReference type="PANTHER" id="PTHR11690:SF248">
    <property type="entry name" value="PICKPOCKET 17, ISOFORM A"/>
    <property type="match status" value="1"/>
</dbReference>
<evidence type="ECO:0000256" key="9">
    <source>
        <dbReference type="ARBA" id="ARBA00023201"/>
    </source>
</evidence>
<evidence type="ECO:0000256" key="12">
    <source>
        <dbReference type="SAM" id="Phobius"/>
    </source>
</evidence>
<comment type="subcellular location">
    <subcellularLocation>
        <location evidence="1">Membrane</location>
        <topology evidence="1">Multi-pass membrane protein</topology>
    </subcellularLocation>
</comment>
<evidence type="ECO:0000313" key="13">
    <source>
        <dbReference type="EMBL" id="CAF1271368.1"/>
    </source>
</evidence>
<dbReference type="GO" id="GO:0005886">
    <property type="term" value="C:plasma membrane"/>
    <property type="evidence" value="ECO:0007669"/>
    <property type="project" value="TreeGrafter"/>
</dbReference>
<keyword evidence="5 12" id="KW-1133">Transmembrane helix</keyword>
<evidence type="ECO:0000256" key="6">
    <source>
        <dbReference type="ARBA" id="ARBA00023053"/>
    </source>
</evidence>
<evidence type="ECO:0000256" key="5">
    <source>
        <dbReference type="ARBA" id="ARBA00022989"/>
    </source>
</evidence>
<feature type="transmembrane region" description="Helical" evidence="12">
    <location>
        <begin position="475"/>
        <end position="495"/>
    </location>
</feature>
<evidence type="ECO:0000256" key="3">
    <source>
        <dbReference type="ARBA" id="ARBA00022461"/>
    </source>
</evidence>
<evidence type="ECO:0000313" key="14">
    <source>
        <dbReference type="EMBL" id="CAF1403311.1"/>
    </source>
</evidence>
<dbReference type="Proteomes" id="UP000663877">
    <property type="component" value="Unassembled WGS sequence"/>
</dbReference>
<keyword evidence="8 12" id="KW-0472">Membrane</keyword>
<dbReference type="OrthoDB" id="6021021at2759"/>
<dbReference type="Gene3D" id="1.10.287.770">
    <property type="entry name" value="YojJ-like"/>
    <property type="match status" value="1"/>
</dbReference>
<keyword evidence="6" id="KW-0915">Sodium</keyword>
<sequence>MANTAAHVTITLPVDPVVIKTEEDHIRRRSIIREFFLNTSAHALPGIARSKSIHNRVFWSISFVSFTSIMIYFIIKSILAYFDYPTQFNLDVVEEWPQYFPAFSLCNASPFWLDQFIGPFLNYSKVYNLNVSNDTTTWTTTTGIYIRNFIIDKLNRNESVESFSFPLSSMLYSCSFNSVPCTAADFIPFTSSSYGICYTFNAKLRNNRSGSVRYANQNGAGGTLALGLYVYSYQYVPYIREGIGIISLVHDNTQAPLIETAGIQLATEKTHKLGYKKKTTFFLSAPYTSCTKQISPSMKAMLNSFNGADYEYSTTICLQLCRQTFVYDQCGCINPQVASARWIMDKKTNQVIEAVFCNRTNTCYLTAMDRLLSSTVLVDNYCSDCSAQCSITDFIIQISSLKSPADWQKNSIKAFVENSTIRYPDDWSKAWRTYVAMNYVSVNIVRETDIVENNTQSATTGLVDVLSNIGGQTGLWIGISFLSIMEIIEMLYRLLRYQCQRIRLTIQRE</sequence>
<keyword evidence="10 11" id="KW-0407">Ion channel</keyword>
<dbReference type="InterPro" id="IPR001873">
    <property type="entry name" value="ENaC"/>
</dbReference>
<evidence type="ECO:0000256" key="4">
    <source>
        <dbReference type="ARBA" id="ARBA00022692"/>
    </source>
</evidence>
<keyword evidence="3 11" id="KW-0894">Sodium channel</keyword>
<feature type="transmembrane region" description="Helical" evidence="12">
    <location>
        <begin position="57"/>
        <end position="75"/>
    </location>
</feature>
<dbReference type="PANTHER" id="PTHR11690">
    <property type="entry name" value="AMILORIDE-SENSITIVE SODIUM CHANNEL-RELATED"/>
    <property type="match status" value="1"/>
</dbReference>
<dbReference type="Proteomes" id="UP000663832">
    <property type="component" value="Unassembled WGS sequence"/>
</dbReference>
<evidence type="ECO:0000256" key="7">
    <source>
        <dbReference type="ARBA" id="ARBA00023065"/>
    </source>
</evidence>
<proteinExistence type="inferred from homology"/>
<keyword evidence="9 11" id="KW-0739">Sodium transport</keyword>
<evidence type="ECO:0000256" key="1">
    <source>
        <dbReference type="ARBA" id="ARBA00004141"/>
    </source>
</evidence>
<dbReference type="Pfam" id="PF00858">
    <property type="entry name" value="ASC"/>
    <property type="match status" value="1"/>
</dbReference>
<comment type="similarity">
    <text evidence="11">Belongs to the amiloride-sensitive sodium channel (TC 1.A.6) family.</text>
</comment>
<keyword evidence="7 11" id="KW-0406">Ion transport</keyword>